<accession>A0A382XJQ0</accession>
<proteinExistence type="predicted"/>
<name>A0A382XJQ0_9ZZZZ</name>
<protein>
    <submittedName>
        <fullName evidence="2">Uncharacterized protein</fullName>
    </submittedName>
</protein>
<feature type="compositionally biased region" description="Polar residues" evidence="1">
    <location>
        <begin position="112"/>
        <end position="135"/>
    </location>
</feature>
<dbReference type="AlphaFoldDB" id="A0A382XJQ0"/>
<organism evidence="2">
    <name type="scientific">marine metagenome</name>
    <dbReference type="NCBI Taxonomy" id="408172"/>
    <lineage>
        <taxon>unclassified sequences</taxon>
        <taxon>metagenomes</taxon>
        <taxon>ecological metagenomes</taxon>
    </lineage>
</organism>
<reference evidence="2" key="1">
    <citation type="submission" date="2018-05" db="EMBL/GenBank/DDBJ databases">
        <authorList>
            <person name="Lanie J.A."/>
            <person name="Ng W.-L."/>
            <person name="Kazmierczak K.M."/>
            <person name="Andrzejewski T.M."/>
            <person name="Davidsen T.M."/>
            <person name="Wayne K.J."/>
            <person name="Tettelin H."/>
            <person name="Glass J.I."/>
            <person name="Rusch D."/>
            <person name="Podicherti R."/>
            <person name="Tsui H.-C.T."/>
            <person name="Winkler M.E."/>
        </authorList>
    </citation>
    <scope>NUCLEOTIDE SEQUENCE</scope>
</reference>
<feature type="region of interest" description="Disordered" evidence="1">
    <location>
        <begin position="106"/>
        <end position="141"/>
    </location>
</feature>
<gene>
    <name evidence="2" type="ORF">METZ01_LOCUS424196</name>
</gene>
<evidence type="ECO:0000313" key="2">
    <source>
        <dbReference type="EMBL" id="SVD71342.1"/>
    </source>
</evidence>
<sequence length="141" mass="15917">MMKIHIKKIIEELETFVTGWRKYAANKPLSNLSLESVEADIKDLVDHEKGMKLMKQDYRGMIAPRTSKAMCLRDKRRRLVAAVKADPELGENSAFWRSLGFKTLEEQRGSRSSEGNNGTSENANDNPVTNGSNENLDTDET</sequence>
<evidence type="ECO:0000256" key="1">
    <source>
        <dbReference type="SAM" id="MobiDB-lite"/>
    </source>
</evidence>
<dbReference type="EMBL" id="UINC01168350">
    <property type="protein sequence ID" value="SVD71342.1"/>
    <property type="molecule type" value="Genomic_DNA"/>
</dbReference>